<protein>
    <submittedName>
        <fullName evidence="3">Phage integrase family protein</fullName>
    </submittedName>
</protein>
<comment type="caution">
    <text evidence="3">The sequence shown here is derived from an EMBL/GenBank/DDBJ whole genome shotgun (WGS) entry which is preliminary data.</text>
</comment>
<dbReference type="RefSeq" id="WP_114771464.1">
    <property type="nucleotide sequence ID" value="NZ_QQBB01000007.1"/>
</dbReference>
<organism evidence="3 4">
    <name type="scientific">Microvirga subterranea</name>
    <dbReference type="NCBI Taxonomy" id="186651"/>
    <lineage>
        <taxon>Bacteria</taxon>
        <taxon>Pseudomonadati</taxon>
        <taxon>Pseudomonadota</taxon>
        <taxon>Alphaproteobacteria</taxon>
        <taxon>Hyphomicrobiales</taxon>
        <taxon>Methylobacteriaceae</taxon>
        <taxon>Microvirga</taxon>
    </lineage>
</organism>
<feature type="domain" description="Tyr recombinase" evidence="2">
    <location>
        <begin position="160"/>
        <end position="388"/>
    </location>
</feature>
<name>A0A370HH43_9HYPH</name>
<dbReference type="GO" id="GO:0006310">
    <property type="term" value="P:DNA recombination"/>
    <property type="evidence" value="ECO:0007669"/>
    <property type="project" value="UniProtKB-KW"/>
</dbReference>
<accession>A0A370HH43</accession>
<dbReference type="SUPFAM" id="SSF56349">
    <property type="entry name" value="DNA breaking-rejoining enzymes"/>
    <property type="match status" value="1"/>
</dbReference>
<dbReference type="InterPro" id="IPR013762">
    <property type="entry name" value="Integrase-like_cat_sf"/>
</dbReference>
<keyword evidence="1" id="KW-0233">DNA recombination</keyword>
<dbReference type="Pfam" id="PF00589">
    <property type="entry name" value="Phage_integrase"/>
    <property type="match status" value="1"/>
</dbReference>
<reference evidence="3 4" key="1">
    <citation type="submission" date="2018-07" db="EMBL/GenBank/DDBJ databases">
        <title>Genomic Encyclopedia of Type Strains, Phase IV (KMG-IV): sequencing the most valuable type-strain genomes for metagenomic binning, comparative biology and taxonomic classification.</title>
        <authorList>
            <person name="Goeker M."/>
        </authorList>
    </citation>
    <scope>NUCLEOTIDE SEQUENCE [LARGE SCALE GENOMIC DNA]</scope>
    <source>
        <strain evidence="3 4">DSM 14364</strain>
    </source>
</reference>
<dbReference type="AlphaFoldDB" id="A0A370HH43"/>
<gene>
    <name evidence="3" type="ORF">DES45_107152</name>
</gene>
<dbReference type="OrthoDB" id="6819422at2"/>
<keyword evidence="4" id="KW-1185">Reference proteome</keyword>
<dbReference type="Gene3D" id="1.10.443.10">
    <property type="entry name" value="Intergrase catalytic core"/>
    <property type="match status" value="1"/>
</dbReference>
<evidence type="ECO:0000313" key="3">
    <source>
        <dbReference type="EMBL" id="RDI57235.1"/>
    </source>
</evidence>
<proteinExistence type="predicted"/>
<evidence type="ECO:0000256" key="1">
    <source>
        <dbReference type="ARBA" id="ARBA00023172"/>
    </source>
</evidence>
<dbReference type="InterPro" id="IPR002104">
    <property type="entry name" value="Integrase_catalytic"/>
</dbReference>
<dbReference type="PROSITE" id="PS51898">
    <property type="entry name" value="TYR_RECOMBINASE"/>
    <property type="match status" value="1"/>
</dbReference>
<dbReference type="CDD" id="cd00397">
    <property type="entry name" value="DNA_BRE_C"/>
    <property type="match status" value="1"/>
</dbReference>
<dbReference type="GO" id="GO:0015074">
    <property type="term" value="P:DNA integration"/>
    <property type="evidence" value="ECO:0007669"/>
    <property type="project" value="InterPro"/>
</dbReference>
<evidence type="ECO:0000259" key="2">
    <source>
        <dbReference type="PROSITE" id="PS51898"/>
    </source>
</evidence>
<dbReference type="Proteomes" id="UP000254925">
    <property type="component" value="Unassembled WGS sequence"/>
</dbReference>
<dbReference type="GO" id="GO:0003677">
    <property type="term" value="F:DNA binding"/>
    <property type="evidence" value="ECO:0007669"/>
    <property type="project" value="InterPro"/>
</dbReference>
<sequence>MRIHLREDLLPPSLSGPIRVDSYGLPRYWLTAWVALDGAGKSLSTQQRWQASIEKFYLAVERRLGSDCLDSLLADADLKRLATVLEGYFVELRNRGLDEGAGGNQAWREAYQFVRTTLERVLQTPNIPGMDALHERLNKLDKLYSDIKPSYKAGTKTLRALPSAVVEDLDELLYPSSRRNPFRSEDIAYRNFPLYKLLLHEGLRRSEGGILALDAIKEGIDPRTGEVRFWINVSENPYEPHDPRYARPGMKTPLSTRQIPISDELVSLIELYTENYRDHQSHSFLFASQKKKPLSLPMINLIFAKLSERLSVAAKKALWDFRRKESVTPHDLRHTCAVVRLTEFLDAGESMDVALAKLRAFFGWTTDSEMPRHYSRAYFEDRLATVWDRRLDAHIDQLRALESRAE</sequence>
<dbReference type="InterPro" id="IPR011010">
    <property type="entry name" value="DNA_brk_join_enz"/>
</dbReference>
<evidence type="ECO:0000313" key="4">
    <source>
        <dbReference type="Proteomes" id="UP000254925"/>
    </source>
</evidence>
<dbReference type="EMBL" id="QQBB01000007">
    <property type="protein sequence ID" value="RDI57235.1"/>
    <property type="molecule type" value="Genomic_DNA"/>
</dbReference>